<reference evidence="1" key="1">
    <citation type="submission" date="2016-10" db="EMBL/GenBank/DDBJ databases">
        <title>Sequence of Gallionella enrichment culture.</title>
        <authorList>
            <person name="Poehlein A."/>
            <person name="Muehling M."/>
            <person name="Daniel R."/>
        </authorList>
    </citation>
    <scope>NUCLEOTIDE SEQUENCE</scope>
</reference>
<comment type="caution">
    <text evidence="1">The sequence shown here is derived from an EMBL/GenBank/DDBJ whole genome shotgun (WGS) entry which is preliminary data.</text>
</comment>
<evidence type="ECO:0000313" key="1">
    <source>
        <dbReference type="EMBL" id="OIQ66312.1"/>
    </source>
</evidence>
<organism evidence="1">
    <name type="scientific">mine drainage metagenome</name>
    <dbReference type="NCBI Taxonomy" id="410659"/>
    <lineage>
        <taxon>unclassified sequences</taxon>
        <taxon>metagenomes</taxon>
        <taxon>ecological metagenomes</taxon>
    </lineage>
</organism>
<name>A0A1J5P6D0_9ZZZZ</name>
<proteinExistence type="predicted"/>
<gene>
    <name evidence="1" type="ORF">GALL_521210</name>
</gene>
<accession>A0A1J5P6D0</accession>
<protein>
    <submittedName>
        <fullName evidence="1">Uncharacterized protein</fullName>
    </submittedName>
</protein>
<sequence length="129" mass="14160">MTTAITGLVPLHDHQSVLFTDLQDDQAQLKELASLWARKVITSAEWATARVPIEGRILTAERQLAHLLGKSALEGLAGKGRELRARWEALNLERQTAIVSAVLDYATITPAASGARTVDPNRIVPTWRL</sequence>
<dbReference type="EMBL" id="MLJW01006692">
    <property type="protein sequence ID" value="OIQ66312.1"/>
    <property type="molecule type" value="Genomic_DNA"/>
</dbReference>
<dbReference type="AlphaFoldDB" id="A0A1J5P6D0"/>